<gene>
    <name evidence="2" type="ORF">CRX42_09845</name>
</gene>
<evidence type="ECO:0000313" key="2">
    <source>
        <dbReference type="EMBL" id="PYY70718.1"/>
    </source>
</evidence>
<organism evidence="2 3">
    <name type="scientific">Pseudomonas jessenii</name>
    <dbReference type="NCBI Taxonomy" id="77298"/>
    <lineage>
        <taxon>Bacteria</taxon>
        <taxon>Pseudomonadati</taxon>
        <taxon>Pseudomonadota</taxon>
        <taxon>Gammaproteobacteria</taxon>
        <taxon>Pseudomonadales</taxon>
        <taxon>Pseudomonadaceae</taxon>
        <taxon>Pseudomonas</taxon>
    </lineage>
</organism>
<dbReference type="AlphaFoldDB" id="A0A2W0EZ95"/>
<evidence type="ECO:0000313" key="3">
    <source>
        <dbReference type="Proteomes" id="UP000247437"/>
    </source>
</evidence>
<dbReference type="InterPro" id="IPR051703">
    <property type="entry name" value="NF-kappa-B_Signaling_Reg"/>
</dbReference>
<keyword evidence="2" id="KW-0269">Exonuclease</keyword>
<dbReference type="InterPro" id="IPR011604">
    <property type="entry name" value="PDDEXK-like_dom_sf"/>
</dbReference>
<evidence type="ECO:0000259" key="1">
    <source>
        <dbReference type="Pfam" id="PF09588"/>
    </source>
</evidence>
<name>A0A2W0EZ95_PSEJE</name>
<comment type="caution">
    <text evidence="2">The sequence shown here is derived from an EMBL/GenBank/DDBJ whole genome shotgun (WGS) entry which is preliminary data.</text>
</comment>
<dbReference type="PANTHER" id="PTHR46609:SF6">
    <property type="entry name" value="EXONUCLEASE, PHAGE-TYPE_RECB, C-TERMINAL DOMAIN-CONTAINING PROTEIN-RELATED"/>
    <property type="match status" value="1"/>
</dbReference>
<dbReference type="InterPro" id="IPR011335">
    <property type="entry name" value="Restrct_endonuc-II-like"/>
</dbReference>
<reference evidence="2 3" key="1">
    <citation type="journal article" date="2018" name="Appl. Microbiol. Biotechnol.">
        <title>Characterization of the caprolactam degradation pathway in Pseudomonas jessenii using mass spectrometry-based proteomics.</title>
        <authorList>
            <person name="Otzen M."/>
            <person name="Palacio C."/>
            <person name="Janssen D.B."/>
        </authorList>
    </citation>
    <scope>NUCLEOTIDE SEQUENCE [LARGE SCALE GENOMIC DNA]</scope>
    <source>
        <strain evidence="2 3">GO3</strain>
    </source>
</reference>
<dbReference type="CDD" id="cd22343">
    <property type="entry name" value="PDDEXK_lambda_exonuclease-like"/>
    <property type="match status" value="1"/>
</dbReference>
<accession>A0A2W0EZ95</accession>
<proteinExistence type="predicted"/>
<dbReference type="PANTHER" id="PTHR46609">
    <property type="entry name" value="EXONUCLEASE, PHAGE-TYPE/RECB, C-TERMINAL DOMAIN-CONTAINING PROTEIN"/>
    <property type="match status" value="1"/>
</dbReference>
<dbReference type="OrthoDB" id="1245848at2"/>
<dbReference type="Gene3D" id="3.90.320.10">
    <property type="match status" value="1"/>
</dbReference>
<dbReference type="Proteomes" id="UP000247437">
    <property type="component" value="Unassembled WGS sequence"/>
</dbReference>
<feature type="domain" description="YqaJ viral recombinase" evidence="1">
    <location>
        <begin position="12"/>
        <end position="159"/>
    </location>
</feature>
<dbReference type="InterPro" id="IPR019080">
    <property type="entry name" value="YqaJ_viral_recombinase"/>
</dbReference>
<sequence>MNASVDLQRTEQWHQDRSGRLTASRFKDVIAWGDRDKHGKRKPLAARTTYMRELAFERLANRSKHSVSSKSMAWGTEVEQSSHDFYEILTGNSVIKSGFVIHPKYDWLGCSPDGLIGEDGGIESKCPFNEAVHVRTWLEGMPEEHKPQVQGCMFVTGREWWDFLSFDPRQDEDCRLYIETIKRDEEYIAMLHQELVQFNLELGRMVDEVADKARAQAHRLGA</sequence>
<dbReference type="Pfam" id="PF09588">
    <property type="entry name" value="YqaJ"/>
    <property type="match status" value="1"/>
</dbReference>
<dbReference type="RefSeq" id="WP_110659258.1">
    <property type="nucleotide sequence ID" value="NZ_PDLL01000088.1"/>
</dbReference>
<dbReference type="EMBL" id="PDLL01000088">
    <property type="protein sequence ID" value="PYY70718.1"/>
    <property type="molecule type" value="Genomic_DNA"/>
</dbReference>
<keyword evidence="2" id="KW-0378">Hydrolase</keyword>
<dbReference type="GO" id="GO:0004527">
    <property type="term" value="F:exonuclease activity"/>
    <property type="evidence" value="ECO:0007669"/>
    <property type="project" value="UniProtKB-KW"/>
</dbReference>
<keyword evidence="2" id="KW-0540">Nuclease</keyword>
<protein>
    <submittedName>
        <fullName evidence="2">Exonuclease</fullName>
    </submittedName>
</protein>
<dbReference type="SUPFAM" id="SSF52980">
    <property type="entry name" value="Restriction endonuclease-like"/>
    <property type="match status" value="1"/>
</dbReference>